<reference evidence="2 3" key="1">
    <citation type="submission" date="2019-05" db="EMBL/GenBank/DDBJ databases">
        <title>Emergence of the Ug99 lineage of the wheat stem rust pathogen through somatic hybridization.</title>
        <authorList>
            <person name="Li F."/>
            <person name="Upadhyaya N.M."/>
            <person name="Sperschneider J."/>
            <person name="Matny O."/>
            <person name="Nguyen-Phuc H."/>
            <person name="Mago R."/>
            <person name="Raley C."/>
            <person name="Miller M.E."/>
            <person name="Silverstein K.A.T."/>
            <person name="Henningsen E."/>
            <person name="Hirsch C.D."/>
            <person name="Visser B."/>
            <person name="Pretorius Z.A."/>
            <person name="Steffenson B.J."/>
            <person name="Schwessinger B."/>
            <person name="Dodds P.N."/>
            <person name="Figueroa M."/>
        </authorList>
    </citation>
    <scope>NUCLEOTIDE SEQUENCE [LARGE SCALE GENOMIC DNA]</scope>
    <source>
        <strain evidence="2">21-0</strain>
    </source>
</reference>
<organism evidence="2 3">
    <name type="scientific">Puccinia graminis f. sp. tritici</name>
    <dbReference type="NCBI Taxonomy" id="56615"/>
    <lineage>
        <taxon>Eukaryota</taxon>
        <taxon>Fungi</taxon>
        <taxon>Dikarya</taxon>
        <taxon>Basidiomycota</taxon>
        <taxon>Pucciniomycotina</taxon>
        <taxon>Pucciniomycetes</taxon>
        <taxon>Pucciniales</taxon>
        <taxon>Pucciniaceae</taxon>
        <taxon>Puccinia</taxon>
    </lineage>
</organism>
<sequence>MAYALVPADIPSPTSHPPPIKRPANSARSLHTGSNIRCGLQTRSLCRCWAAGLIMFNESELVTTLGLPYSLRTSNQASPVRSLPGRHYTLVVVKHLADSNCPPLSQPPPSTDLPCWPPPPSSPSRYLTRIQIVFNLSPPTSPSGSIHSCQQSSIIFF</sequence>
<comment type="caution">
    <text evidence="2">The sequence shown here is derived from an EMBL/GenBank/DDBJ whole genome shotgun (WGS) entry which is preliminary data.</text>
</comment>
<evidence type="ECO:0000313" key="2">
    <source>
        <dbReference type="EMBL" id="KAA1089018.1"/>
    </source>
</evidence>
<protein>
    <submittedName>
        <fullName evidence="2">Uncharacterized protein</fullName>
    </submittedName>
</protein>
<evidence type="ECO:0000313" key="3">
    <source>
        <dbReference type="Proteomes" id="UP000324748"/>
    </source>
</evidence>
<dbReference type="Proteomes" id="UP000324748">
    <property type="component" value="Unassembled WGS sequence"/>
</dbReference>
<name>A0A5B0NMB0_PUCGR</name>
<accession>A0A5B0NMB0</accession>
<evidence type="ECO:0000256" key="1">
    <source>
        <dbReference type="SAM" id="MobiDB-lite"/>
    </source>
</evidence>
<feature type="region of interest" description="Disordered" evidence="1">
    <location>
        <begin position="1"/>
        <end position="28"/>
    </location>
</feature>
<proteinExistence type="predicted"/>
<dbReference type="EMBL" id="VSWC01000093">
    <property type="protein sequence ID" value="KAA1089018.1"/>
    <property type="molecule type" value="Genomic_DNA"/>
</dbReference>
<dbReference type="AlphaFoldDB" id="A0A5B0NMB0"/>
<keyword evidence="3" id="KW-1185">Reference proteome</keyword>
<gene>
    <name evidence="2" type="ORF">PGT21_004254</name>
</gene>